<keyword evidence="1" id="KW-0560">Oxidoreductase</keyword>
<reference evidence="2" key="1">
    <citation type="submission" date="2019-06" db="EMBL/GenBank/DDBJ databases">
        <authorList>
            <person name="Murdoch R.W."/>
            <person name="Fathepure B."/>
        </authorList>
    </citation>
    <scope>NUCLEOTIDE SEQUENCE</scope>
</reference>
<organism evidence="2">
    <name type="scientific">uncultured organism</name>
    <dbReference type="NCBI Taxonomy" id="155900"/>
    <lineage>
        <taxon>unclassified sequences</taxon>
        <taxon>environmental samples</taxon>
    </lineage>
</organism>
<dbReference type="Gene3D" id="3.20.20.220">
    <property type="match status" value="1"/>
</dbReference>
<dbReference type="UniPathway" id="UPA00193"/>
<dbReference type="SUPFAM" id="SSF51730">
    <property type="entry name" value="FAD-linked oxidoreductase"/>
    <property type="match status" value="1"/>
</dbReference>
<evidence type="ECO:0000256" key="1">
    <source>
        <dbReference type="ARBA" id="ARBA00023002"/>
    </source>
</evidence>
<name>A0A5B8RAY0_9ZZZZ</name>
<sequence>MTQPKNLDTRPAGLHLEVVPPVLRESEAGVEAALEKVATINEAVGLDAVNIPEIREESSKSDKGERKRPFEPRMEPRVLARRIRDELGIESMINRVVVHLTREEQADWFRETWEEYGVRQFVLVGGEKSGVDYPGPSVPEANEMIRKAIAEPGLRVGNICIPTRDGEADRMRRKMATGVDFFTTQIIYHAHEFTDLVDALVDNGLPETPPELLLTMCPVKGPRNIRFLHWLGVSISPELEEWLVGDGEGVTDRSIEHIERTWQEISAHRARRAPGLPVGVSLAPIGKIPHETTIRLARAFTGGVRARATA</sequence>
<protein>
    <submittedName>
        <fullName evidence="2">Uncharacterized protein</fullName>
    </submittedName>
</protein>
<dbReference type="GO" id="GO:0016491">
    <property type="term" value="F:oxidoreductase activity"/>
    <property type="evidence" value="ECO:0007669"/>
    <property type="project" value="UniProtKB-KW"/>
</dbReference>
<evidence type="ECO:0000313" key="2">
    <source>
        <dbReference type="EMBL" id="QEA06349.1"/>
    </source>
</evidence>
<dbReference type="GO" id="GO:0035999">
    <property type="term" value="P:tetrahydrofolate interconversion"/>
    <property type="evidence" value="ECO:0007669"/>
    <property type="project" value="UniProtKB-UniPathway"/>
</dbReference>
<dbReference type="AlphaFoldDB" id="A0A5B8RAY0"/>
<gene>
    <name evidence="2" type="ORF">KBTEX_02681</name>
</gene>
<dbReference type="EMBL" id="MN079138">
    <property type="protein sequence ID" value="QEA06349.1"/>
    <property type="molecule type" value="Genomic_DNA"/>
</dbReference>
<dbReference type="InterPro" id="IPR029041">
    <property type="entry name" value="FAD-linked_oxidoreductase-like"/>
</dbReference>
<proteinExistence type="predicted"/>
<accession>A0A5B8RAY0</accession>